<reference evidence="1 2" key="1">
    <citation type="journal article" date="2019" name="Nat. Ecol. Evol.">
        <title>Megaphylogeny resolves global patterns of mushroom evolution.</title>
        <authorList>
            <person name="Varga T."/>
            <person name="Krizsan K."/>
            <person name="Foldi C."/>
            <person name="Dima B."/>
            <person name="Sanchez-Garcia M."/>
            <person name="Sanchez-Ramirez S."/>
            <person name="Szollosi G.J."/>
            <person name="Szarkandi J.G."/>
            <person name="Papp V."/>
            <person name="Albert L."/>
            <person name="Andreopoulos W."/>
            <person name="Angelini C."/>
            <person name="Antonin V."/>
            <person name="Barry K.W."/>
            <person name="Bougher N.L."/>
            <person name="Buchanan P."/>
            <person name="Buyck B."/>
            <person name="Bense V."/>
            <person name="Catcheside P."/>
            <person name="Chovatia M."/>
            <person name="Cooper J."/>
            <person name="Damon W."/>
            <person name="Desjardin D."/>
            <person name="Finy P."/>
            <person name="Geml J."/>
            <person name="Haridas S."/>
            <person name="Hughes K."/>
            <person name="Justo A."/>
            <person name="Karasinski D."/>
            <person name="Kautmanova I."/>
            <person name="Kiss B."/>
            <person name="Kocsube S."/>
            <person name="Kotiranta H."/>
            <person name="LaButti K.M."/>
            <person name="Lechner B.E."/>
            <person name="Liimatainen K."/>
            <person name="Lipzen A."/>
            <person name="Lukacs Z."/>
            <person name="Mihaltcheva S."/>
            <person name="Morgado L.N."/>
            <person name="Niskanen T."/>
            <person name="Noordeloos M.E."/>
            <person name="Ohm R.A."/>
            <person name="Ortiz-Santana B."/>
            <person name="Ovrebo C."/>
            <person name="Racz N."/>
            <person name="Riley R."/>
            <person name="Savchenko A."/>
            <person name="Shiryaev A."/>
            <person name="Soop K."/>
            <person name="Spirin V."/>
            <person name="Szebenyi C."/>
            <person name="Tomsovsky M."/>
            <person name="Tulloss R.E."/>
            <person name="Uehling J."/>
            <person name="Grigoriev I.V."/>
            <person name="Vagvolgyi C."/>
            <person name="Papp T."/>
            <person name="Martin F.M."/>
            <person name="Miettinen O."/>
            <person name="Hibbett D.S."/>
            <person name="Nagy L.G."/>
        </authorList>
    </citation>
    <scope>NUCLEOTIDE SEQUENCE [LARGE SCALE GENOMIC DNA]</scope>
    <source>
        <strain evidence="1 2">NL-1719</strain>
    </source>
</reference>
<protein>
    <submittedName>
        <fullName evidence="1">Uncharacterized protein</fullName>
    </submittedName>
</protein>
<dbReference type="EMBL" id="ML208312">
    <property type="protein sequence ID" value="TFK70502.1"/>
    <property type="molecule type" value="Genomic_DNA"/>
</dbReference>
<organism evidence="1 2">
    <name type="scientific">Pluteus cervinus</name>
    <dbReference type="NCBI Taxonomy" id="181527"/>
    <lineage>
        <taxon>Eukaryota</taxon>
        <taxon>Fungi</taxon>
        <taxon>Dikarya</taxon>
        <taxon>Basidiomycota</taxon>
        <taxon>Agaricomycotina</taxon>
        <taxon>Agaricomycetes</taxon>
        <taxon>Agaricomycetidae</taxon>
        <taxon>Agaricales</taxon>
        <taxon>Pluteineae</taxon>
        <taxon>Pluteaceae</taxon>
        <taxon>Pluteus</taxon>
    </lineage>
</organism>
<evidence type="ECO:0000313" key="1">
    <source>
        <dbReference type="EMBL" id="TFK70502.1"/>
    </source>
</evidence>
<proteinExistence type="predicted"/>
<accession>A0ACD3AY08</accession>
<keyword evidence="2" id="KW-1185">Reference proteome</keyword>
<gene>
    <name evidence="1" type="ORF">BDN72DRAFT_838846</name>
</gene>
<dbReference type="Proteomes" id="UP000308600">
    <property type="component" value="Unassembled WGS sequence"/>
</dbReference>
<sequence>MANHGYIRRDGQNIGVLDVTKGLKKCYGLSSFLAFFLAAGGWTLLRRVGKLSLNEIGRHGRIEHDASLVHQDTPPDDTFAPIAIQPDLVDALLEDAEPSLVPPSPPPPPSSGETSNPEKKEPTPPGELKKVLVNEYDVAKARVRREKSSPTLDGVHAEIARGEMGIILGVFENQIGEKKGIPVDWLRTWIGEERLPKEFKPTKVQEFMDVKRRSKVISDAMVEIRKKEAGDGKQSTSKESTEGLIEKKPQSA</sequence>
<evidence type="ECO:0000313" key="2">
    <source>
        <dbReference type="Proteomes" id="UP000308600"/>
    </source>
</evidence>
<name>A0ACD3AY08_9AGAR</name>